<accession>A0A7S8F755</accession>
<dbReference type="PIRSF" id="PIRSF031679">
    <property type="entry name" value="Mtase_Alr7345_prd"/>
    <property type="match status" value="1"/>
</dbReference>
<dbReference type="EMBL" id="CP064654">
    <property type="protein sequence ID" value="QPD00500.1"/>
    <property type="molecule type" value="Genomic_DNA"/>
</dbReference>
<reference evidence="2 3" key="1">
    <citation type="submission" date="2020-11" db="EMBL/GenBank/DDBJ databases">
        <title>The genome sequence of Erythrobacter sp. 6D36.</title>
        <authorList>
            <person name="Liu Y."/>
        </authorList>
    </citation>
    <scope>NUCLEOTIDE SEQUENCE [LARGE SCALE GENOMIC DNA]</scope>
    <source>
        <strain evidence="2 3">6D36</strain>
    </source>
</reference>
<dbReference type="InterPro" id="IPR029063">
    <property type="entry name" value="SAM-dependent_MTases_sf"/>
</dbReference>
<keyword evidence="3" id="KW-1185">Reference proteome</keyword>
<feature type="signal peptide" evidence="1">
    <location>
        <begin position="1"/>
        <end position="20"/>
    </location>
</feature>
<gene>
    <name evidence="2" type="ORF">IRL76_10570</name>
</gene>
<dbReference type="InterPro" id="IPR016980">
    <property type="entry name" value="S-AdoMet-dep_MeTrfase_Alr7345"/>
</dbReference>
<keyword evidence="2" id="KW-0808">Transferase</keyword>
<name>A0A7S8F755_9SPHN</name>
<dbReference type="Proteomes" id="UP000594459">
    <property type="component" value="Chromosome"/>
</dbReference>
<evidence type="ECO:0000313" key="2">
    <source>
        <dbReference type="EMBL" id="QPD00500.1"/>
    </source>
</evidence>
<proteinExistence type="predicted"/>
<organism evidence="2 3">
    <name type="scientific">Qipengyuania soli</name>
    <dbReference type="NCBI Taxonomy" id="2782568"/>
    <lineage>
        <taxon>Bacteria</taxon>
        <taxon>Pseudomonadati</taxon>
        <taxon>Pseudomonadota</taxon>
        <taxon>Alphaproteobacteria</taxon>
        <taxon>Sphingomonadales</taxon>
        <taxon>Erythrobacteraceae</taxon>
        <taxon>Qipengyuania</taxon>
    </lineage>
</organism>
<dbReference type="GO" id="GO:0032259">
    <property type="term" value="P:methylation"/>
    <property type="evidence" value="ECO:0007669"/>
    <property type="project" value="UniProtKB-KW"/>
</dbReference>
<sequence length="278" mass="30790">MMRYLLAAAAAMALAAPAAADHHMTAEHAAHSPSHHALMMALASDARKDDKARDQYRHPAETLSFFQVEPGMTVVDYMPASGWYTRVLVPYLGTSGRYIGLNPDGSTANNTGWVDYAAKLTPRFKEVSPGWNLTGAPVSVMNSNEITDDMKGTVDRVLIFREMHNLLRNGVMHQELTRIRSLLRSDGMLGIVQHRAKDDASGDYTDGSKGYLRQKDVIGLVEAHGFELVGMSDINANPADPANHERGVWEMPPVWGSKKEELKNLGESDRMTLLFRKR</sequence>
<dbReference type="Gene3D" id="3.40.50.150">
    <property type="entry name" value="Vaccinia Virus protein VP39"/>
    <property type="match status" value="1"/>
</dbReference>
<evidence type="ECO:0000313" key="3">
    <source>
        <dbReference type="Proteomes" id="UP000594459"/>
    </source>
</evidence>
<keyword evidence="1" id="KW-0732">Signal</keyword>
<dbReference type="SUPFAM" id="SSF53335">
    <property type="entry name" value="S-adenosyl-L-methionine-dependent methyltransferases"/>
    <property type="match status" value="1"/>
</dbReference>
<evidence type="ECO:0000256" key="1">
    <source>
        <dbReference type="SAM" id="SignalP"/>
    </source>
</evidence>
<protein>
    <submittedName>
        <fullName evidence="2">Class I SAM-dependent methyltransferase</fullName>
    </submittedName>
</protein>
<dbReference type="AlphaFoldDB" id="A0A7S8F755"/>
<dbReference type="KEGG" id="qso:IRL76_10570"/>
<keyword evidence="2" id="KW-0489">Methyltransferase</keyword>
<feature type="chain" id="PRO_5032418955" evidence="1">
    <location>
        <begin position="21"/>
        <end position="278"/>
    </location>
</feature>
<dbReference type="GO" id="GO:0008168">
    <property type="term" value="F:methyltransferase activity"/>
    <property type="evidence" value="ECO:0007669"/>
    <property type="project" value="UniProtKB-KW"/>
</dbReference>